<protein>
    <recommendedName>
        <fullName evidence="2">MAGE domain-containing protein</fullName>
    </recommendedName>
</protein>
<evidence type="ECO:0000313" key="4">
    <source>
        <dbReference type="Proteomes" id="UP000886523"/>
    </source>
</evidence>
<feature type="compositionally biased region" description="Basic and acidic residues" evidence="1">
    <location>
        <begin position="62"/>
        <end position="73"/>
    </location>
</feature>
<keyword evidence="4" id="KW-1185">Reference proteome</keyword>
<comment type="caution">
    <text evidence="3">The sequence shown here is derived from an EMBL/GenBank/DDBJ whole genome shotgun (WGS) entry which is preliminary data.</text>
</comment>
<dbReference type="PANTHER" id="PTHR11736">
    <property type="entry name" value="MELANOMA-ASSOCIATED ANTIGEN MAGE ANTIGEN"/>
    <property type="match status" value="1"/>
</dbReference>
<sequence length="433" mass="47284">MAQSSQSKGKNKAREDDNDTPPTRRSRASQGRGRSGRRIQDEDEDGNNIDEDGDVSMDASQSEEKYPSSVSKETEARAYDLVRLALFAENNRASLKRDEINKKVLTSQPRTFNAVFAAAQKILNKSFGLEIVELMSRVERDKATAPEDTSGGVNAITGKKKKVTSSSKTYILRSILPASLIEASLEHDHEIRNAAHENRDEDDEEEDPTLRPDDTLVAWRAGDDLAAIGILHVILALILVNGRSLPDPQLRAQLKKLHLRPGAQILHPRSSTHKVSTIETLLANFARSGYLDKQKSTLIGSTGGASSSQAPAGRGRKRTADNDDGDGAVMEEFEWKWGNRAIAEINEAGVAAFVRDFMGARFGEREDEEAEEGGGAARRREAGAKSKGQEKVEKAVMNDLVRSAGGPLLEIQGRTHTVDDEQDRMSEVGSEGG</sequence>
<dbReference type="SMART" id="SM01373">
    <property type="entry name" value="MAGE"/>
    <property type="match status" value="1"/>
</dbReference>
<organism evidence="3 4">
    <name type="scientific">Hydnum rufescens UP504</name>
    <dbReference type="NCBI Taxonomy" id="1448309"/>
    <lineage>
        <taxon>Eukaryota</taxon>
        <taxon>Fungi</taxon>
        <taxon>Dikarya</taxon>
        <taxon>Basidiomycota</taxon>
        <taxon>Agaricomycotina</taxon>
        <taxon>Agaricomycetes</taxon>
        <taxon>Cantharellales</taxon>
        <taxon>Hydnaceae</taxon>
        <taxon>Hydnum</taxon>
    </lineage>
</organism>
<feature type="region of interest" description="Disordered" evidence="1">
    <location>
        <begin position="1"/>
        <end position="73"/>
    </location>
</feature>
<feature type="compositionally biased region" description="Polar residues" evidence="1">
    <location>
        <begin position="297"/>
        <end position="310"/>
    </location>
</feature>
<dbReference type="InterPro" id="IPR041899">
    <property type="entry name" value="MAGE_WH2"/>
</dbReference>
<reference evidence="3" key="1">
    <citation type="journal article" date="2020" name="Nat. Commun.">
        <title>Large-scale genome sequencing of mycorrhizal fungi provides insights into the early evolution of symbiotic traits.</title>
        <authorList>
            <person name="Miyauchi S."/>
            <person name="Kiss E."/>
            <person name="Kuo A."/>
            <person name="Drula E."/>
            <person name="Kohler A."/>
            <person name="Sanchez-Garcia M."/>
            <person name="Morin E."/>
            <person name="Andreopoulos B."/>
            <person name="Barry K.W."/>
            <person name="Bonito G."/>
            <person name="Buee M."/>
            <person name="Carver A."/>
            <person name="Chen C."/>
            <person name="Cichocki N."/>
            <person name="Clum A."/>
            <person name="Culley D."/>
            <person name="Crous P.W."/>
            <person name="Fauchery L."/>
            <person name="Girlanda M."/>
            <person name="Hayes R.D."/>
            <person name="Keri Z."/>
            <person name="LaButti K."/>
            <person name="Lipzen A."/>
            <person name="Lombard V."/>
            <person name="Magnuson J."/>
            <person name="Maillard F."/>
            <person name="Murat C."/>
            <person name="Nolan M."/>
            <person name="Ohm R.A."/>
            <person name="Pangilinan J."/>
            <person name="Pereira M.F."/>
            <person name="Perotto S."/>
            <person name="Peter M."/>
            <person name="Pfister S."/>
            <person name="Riley R."/>
            <person name="Sitrit Y."/>
            <person name="Stielow J.B."/>
            <person name="Szollosi G."/>
            <person name="Zifcakova L."/>
            <person name="Stursova M."/>
            <person name="Spatafora J.W."/>
            <person name="Tedersoo L."/>
            <person name="Vaario L.M."/>
            <person name="Yamada A."/>
            <person name="Yan M."/>
            <person name="Wang P."/>
            <person name="Xu J."/>
            <person name="Bruns T."/>
            <person name="Baldrian P."/>
            <person name="Vilgalys R."/>
            <person name="Dunand C."/>
            <person name="Henrissat B."/>
            <person name="Grigoriev I.V."/>
            <person name="Hibbett D."/>
            <person name="Nagy L.G."/>
            <person name="Martin F.M."/>
        </authorList>
    </citation>
    <scope>NUCLEOTIDE SEQUENCE</scope>
    <source>
        <strain evidence="3">UP504</strain>
    </source>
</reference>
<gene>
    <name evidence="3" type="ORF">BS47DRAFT_1395545</name>
</gene>
<dbReference type="PANTHER" id="PTHR11736:SF14">
    <property type="entry name" value="NSE3 HOMOLOG, SMC5-SMC6 COMPLEX COMPONENT"/>
    <property type="match status" value="1"/>
</dbReference>
<evidence type="ECO:0000313" key="3">
    <source>
        <dbReference type="EMBL" id="KAF9510876.1"/>
    </source>
</evidence>
<dbReference type="EMBL" id="MU129008">
    <property type="protein sequence ID" value="KAF9510876.1"/>
    <property type="molecule type" value="Genomic_DNA"/>
</dbReference>
<dbReference type="Proteomes" id="UP000886523">
    <property type="component" value="Unassembled WGS sequence"/>
</dbReference>
<accession>A0A9P6DQ98</accession>
<feature type="region of interest" description="Disordered" evidence="1">
    <location>
        <begin position="365"/>
        <end position="433"/>
    </location>
</feature>
<feature type="domain" description="MAGE" evidence="2">
    <location>
        <begin position="81"/>
        <end position="350"/>
    </location>
</feature>
<feature type="compositionally biased region" description="Basic and acidic residues" evidence="1">
    <location>
        <begin position="416"/>
        <end position="426"/>
    </location>
</feature>
<dbReference type="GO" id="GO:0005634">
    <property type="term" value="C:nucleus"/>
    <property type="evidence" value="ECO:0007669"/>
    <property type="project" value="TreeGrafter"/>
</dbReference>
<dbReference type="InterPro" id="IPR041898">
    <property type="entry name" value="MAGE_WH1"/>
</dbReference>
<name>A0A9P6DQ98_9AGAM</name>
<dbReference type="InterPro" id="IPR002190">
    <property type="entry name" value="MHD_dom"/>
</dbReference>
<evidence type="ECO:0000256" key="1">
    <source>
        <dbReference type="SAM" id="MobiDB-lite"/>
    </source>
</evidence>
<dbReference type="AlphaFoldDB" id="A0A9P6DQ98"/>
<dbReference type="Gene3D" id="1.10.10.1210">
    <property type="entry name" value="MAGE homology domain, winged helix WH2 motif"/>
    <property type="match status" value="1"/>
</dbReference>
<feature type="compositionally biased region" description="Basic and acidic residues" evidence="1">
    <location>
        <begin position="378"/>
        <end position="396"/>
    </location>
</feature>
<evidence type="ECO:0000259" key="2">
    <source>
        <dbReference type="SMART" id="SM01373"/>
    </source>
</evidence>
<dbReference type="Gene3D" id="1.10.10.1200">
    <property type="entry name" value="MAGE homology domain, winged helix WH1 motif"/>
    <property type="match status" value="1"/>
</dbReference>
<dbReference type="Pfam" id="PF01454">
    <property type="entry name" value="MAGE"/>
    <property type="match status" value="1"/>
</dbReference>
<dbReference type="OrthoDB" id="205198at2759"/>
<proteinExistence type="predicted"/>
<dbReference type="InterPro" id="IPR037445">
    <property type="entry name" value="MAGE"/>
</dbReference>
<dbReference type="GO" id="GO:0006281">
    <property type="term" value="P:DNA repair"/>
    <property type="evidence" value="ECO:0007669"/>
    <property type="project" value="TreeGrafter"/>
</dbReference>
<feature type="compositionally biased region" description="Acidic residues" evidence="1">
    <location>
        <begin position="41"/>
        <end position="55"/>
    </location>
</feature>
<feature type="region of interest" description="Disordered" evidence="1">
    <location>
        <begin position="297"/>
        <end position="327"/>
    </location>
</feature>